<feature type="domain" description="PPM-type phosphatase" evidence="3">
    <location>
        <begin position="187"/>
        <end position="410"/>
    </location>
</feature>
<evidence type="ECO:0000313" key="5">
    <source>
        <dbReference type="Proteomes" id="UP000005824"/>
    </source>
</evidence>
<evidence type="ECO:0000256" key="1">
    <source>
        <dbReference type="ARBA" id="ARBA00022801"/>
    </source>
</evidence>
<dbReference type="GO" id="GO:0016791">
    <property type="term" value="F:phosphatase activity"/>
    <property type="evidence" value="ECO:0007669"/>
    <property type="project" value="TreeGrafter"/>
</dbReference>
<keyword evidence="1" id="KW-0378">Hydrolase</keyword>
<gene>
    <name evidence="4" type="ORF">CfE428DRAFT_1598</name>
</gene>
<dbReference type="Gene3D" id="3.60.40.10">
    <property type="entry name" value="PPM-type phosphatase domain"/>
    <property type="match status" value="1"/>
</dbReference>
<dbReference type="STRING" id="497964.CfE428DRAFT_1598"/>
<evidence type="ECO:0000259" key="3">
    <source>
        <dbReference type="SMART" id="SM00331"/>
    </source>
</evidence>
<reference evidence="4 5" key="1">
    <citation type="journal article" date="2011" name="J. Bacteriol.">
        <title>Genome sequence of Chthoniobacter flavus Ellin428, an aerobic heterotrophic soil bacterium.</title>
        <authorList>
            <person name="Kant R."/>
            <person name="van Passel M.W."/>
            <person name="Palva A."/>
            <person name="Lucas S."/>
            <person name="Lapidus A."/>
            <person name="Glavina Del Rio T."/>
            <person name="Dalin E."/>
            <person name="Tice H."/>
            <person name="Bruce D."/>
            <person name="Goodwin L."/>
            <person name="Pitluck S."/>
            <person name="Larimer F.W."/>
            <person name="Land M.L."/>
            <person name="Hauser L."/>
            <person name="Sangwan P."/>
            <person name="de Vos W.M."/>
            <person name="Janssen P.H."/>
            <person name="Smidt H."/>
        </authorList>
    </citation>
    <scope>NUCLEOTIDE SEQUENCE [LARGE SCALE GENOMIC DNA]</scope>
    <source>
        <strain evidence="4 5">Ellin428</strain>
    </source>
</reference>
<dbReference type="InterPro" id="IPR052016">
    <property type="entry name" value="Bact_Sigma-Reg"/>
</dbReference>
<dbReference type="PANTHER" id="PTHR43156">
    <property type="entry name" value="STAGE II SPORULATION PROTEIN E-RELATED"/>
    <property type="match status" value="1"/>
</dbReference>
<comment type="caution">
    <text evidence="4">The sequence shown here is derived from an EMBL/GenBank/DDBJ whole genome shotgun (WGS) entry which is preliminary data.</text>
</comment>
<accession>B4CWY5</accession>
<dbReference type="Proteomes" id="UP000005824">
    <property type="component" value="Unassembled WGS sequence"/>
</dbReference>
<dbReference type="InParanoid" id="B4CWY5"/>
<dbReference type="SUPFAM" id="SSF81606">
    <property type="entry name" value="PP2C-like"/>
    <property type="match status" value="1"/>
</dbReference>
<organism evidence="4 5">
    <name type="scientific">Chthoniobacter flavus Ellin428</name>
    <dbReference type="NCBI Taxonomy" id="497964"/>
    <lineage>
        <taxon>Bacteria</taxon>
        <taxon>Pseudomonadati</taxon>
        <taxon>Verrucomicrobiota</taxon>
        <taxon>Spartobacteria</taxon>
        <taxon>Chthoniobacterales</taxon>
        <taxon>Chthoniobacteraceae</taxon>
        <taxon>Chthoniobacter</taxon>
    </lineage>
</organism>
<evidence type="ECO:0000313" key="4">
    <source>
        <dbReference type="EMBL" id="EDY21305.1"/>
    </source>
</evidence>
<keyword evidence="5" id="KW-1185">Reference proteome</keyword>
<protein>
    <submittedName>
        <fullName evidence="4">Protein serine/threonine phosphatase</fullName>
    </submittedName>
</protein>
<dbReference type="InterPro" id="IPR001932">
    <property type="entry name" value="PPM-type_phosphatase-like_dom"/>
</dbReference>
<dbReference type="AlphaFoldDB" id="B4CWY5"/>
<dbReference type="InterPro" id="IPR046342">
    <property type="entry name" value="CBS_dom_sf"/>
</dbReference>
<dbReference type="SUPFAM" id="SSF54631">
    <property type="entry name" value="CBS-domain pair"/>
    <property type="match status" value="1"/>
</dbReference>
<dbReference type="eggNOG" id="COG2208">
    <property type="taxonomic scope" value="Bacteria"/>
</dbReference>
<dbReference type="SMART" id="SM00331">
    <property type="entry name" value="PP2C_SIG"/>
    <property type="match status" value="1"/>
</dbReference>
<dbReference type="EMBL" id="ABVL01000003">
    <property type="protein sequence ID" value="EDY21305.1"/>
    <property type="molecule type" value="Genomic_DNA"/>
</dbReference>
<proteinExistence type="predicted"/>
<keyword evidence="2" id="KW-0175">Coiled coil</keyword>
<dbReference type="Pfam" id="PF07228">
    <property type="entry name" value="SpoIIE"/>
    <property type="match status" value="1"/>
</dbReference>
<feature type="coiled-coil region" evidence="2">
    <location>
        <begin position="136"/>
        <end position="167"/>
    </location>
</feature>
<name>B4CWY5_9BACT</name>
<sequence>MADGMIDWRTLIGHSEAVQGDEPTDTAFERFRGHKQEYMAVLDGQRPEGVCARREIGMLLGGRYGYALFARKPARAHMAPTSLSVSVDMTVDAVLRAVFSREAAEFYDDVILVDSEGLFLGLIHVHTLVRLQTSLLEAHVEQLQAQRREIANKNEQMEMDLALAREMQLTLLPRQFPAFPPGAKAEDSTLRFAHHYLPSTAVSGDLFHVFPLGEHRAGVFICDVMGHGVRSALITAMMRVLVQEACTHVSSPGEVLARVNRGLIEIIPTETGVMFVTAAYAIFDAERRSVSYASAGHPAPLHLMRGKGTVGLLDQPRCDFNPALGIFPQVTFGNYERSLEAGDIILFYTDGLFEVDGADGTLLSVEGLAEFTRALAAEPLPVLVDGIVAAVRSYAARGFDDDVCLLAAEIPAR</sequence>
<dbReference type="InterPro" id="IPR036457">
    <property type="entry name" value="PPM-type-like_dom_sf"/>
</dbReference>
<evidence type="ECO:0000256" key="2">
    <source>
        <dbReference type="SAM" id="Coils"/>
    </source>
</evidence>
<dbReference type="PANTHER" id="PTHR43156:SF2">
    <property type="entry name" value="STAGE II SPORULATION PROTEIN E"/>
    <property type="match status" value="1"/>
</dbReference>